<evidence type="ECO:0000256" key="3">
    <source>
        <dbReference type="ARBA" id="ARBA00022917"/>
    </source>
</evidence>
<dbReference type="Proteomes" id="UP000672038">
    <property type="component" value="Chromosome"/>
</dbReference>
<dbReference type="InterPro" id="IPR036788">
    <property type="entry name" value="T_IF-3_C_sf"/>
</dbReference>
<dbReference type="KEGG" id="pluf:LFWB_6380"/>
<evidence type="ECO:0000256" key="4">
    <source>
        <dbReference type="NCBIfam" id="TIGR00168"/>
    </source>
</evidence>
<dbReference type="EMBL" id="CP054393">
    <property type="protein sequence ID" value="QTX03201.1"/>
    <property type="molecule type" value="Genomic_DNA"/>
</dbReference>
<organism evidence="7 8">
    <name type="scientific">Loofah witches'-broom phytoplasma</name>
    <dbReference type="NCBI Taxonomy" id="35773"/>
    <lineage>
        <taxon>Bacteria</taxon>
        <taxon>Bacillati</taxon>
        <taxon>Mycoplasmatota</taxon>
        <taxon>Mollicutes</taxon>
        <taxon>Acholeplasmatales</taxon>
        <taxon>Acholeplasmataceae</taxon>
        <taxon>Candidatus Phytoplasma</taxon>
        <taxon>16SrVIII (Loofah witches'-broom group)</taxon>
    </lineage>
</organism>
<feature type="domain" description="Translation initiation factor 3 N-terminal" evidence="6">
    <location>
        <begin position="31"/>
        <end position="98"/>
    </location>
</feature>
<dbReference type="Gene3D" id="3.30.110.10">
    <property type="entry name" value="Translation initiation factor 3 (IF-3), C-terminal domain"/>
    <property type="match status" value="1"/>
</dbReference>
<dbReference type="GO" id="GO:0003743">
    <property type="term" value="F:translation initiation factor activity"/>
    <property type="evidence" value="ECO:0007669"/>
    <property type="project" value="UniProtKB-UniRule"/>
</dbReference>
<dbReference type="Pfam" id="PF00707">
    <property type="entry name" value="IF3_C"/>
    <property type="match status" value="1"/>
</dbReference>
<comment type="similarity">
    <text evidence="1">Belongs to the IF-3 family.</text>
</comment>
<protein>
    <recommendedName>
        <fullName evidence="4">Translation initiation factor IF-3</fullName>
    </recommendedName>
</protein>
<gene>
    <name evidence="7" type="primary">infC</name>
    <name evidence="7" type="ORF">LFWB_6380</name>
</gene>
<evidence type="ECO:0000256" key="1">
    <source>
        <dbReference type="ARBA" id="ARBA00005439"/>
    </source>
</evidence>
<dbReference type="PANTHER" id="PTHR10938">
    <property type="entry name" value="TRANSLATION INITIATION FACTOR IF-3"/>
    <property type="match status" value="1"/>
</dbReference>
<evidence type="ECO:0000313" key="8">
    <source>
        <dbReference type="Proteomes" id="UP000672038"/>
    </source>
</evidence>
<dbReference type="NCBIfam" id="TIGR00168">
    <property type="entry name" value="infC"/>
    <property type="match status" value="1"/>
</dbReference>
<dbReference type="Pfam" id="PF05198">
    <property type="entry name" value="IF3_N"/>
    <property type="match status" value="1"/>
</dbReference>
<evidence type="ECO:0000259" key="5">
    <source>
        <dbReference type="Pfam" id="PF00707"/>
    </source>
</evidence>
<dbReference type="GO" id="GO:0005829">
    <property type="term" value="C:cytosol"/>
    <property type="evidence" value="ECO:0007669"/>
    <property type="project" value="TreeGrafter"/>
</dbReference>
<dbReference type="InterPro" id="IPR036787">
    <property type="entry name" value="T_IF-3_N_sf"/>
</dbReference>
<feature type="domain" description="Translation initiation factor 3 C-terminal" evidence="5">
    <location>
        <begin position="107"/>
        <end position="191"/>
    </location>
</feature>
<name>A0A975INS1_LOWBP</name>
<keyword evidence="3" id="KW-0648">Protein biosynthesis</keyword>
<evidence type="ECO:0000313" key="7">
    <source>
        <dbReference type="EMBL" id="QTX03201.1"/>
    </source>
</evidence>
<sequence>MLYVFLKKKELSDIKYKKNNPKGPKINVLYNEHIPYGKYLTIDEDGKQLGILDKEEIMNLSEKKEIDVVMINGNSDPKVVRLINYSQFRYKHQKKLKEMSKKQFITVVKEIRINPNIDENDLNIKTKKARHFLLQGDKVKVIMRFKGRMVTHSFLGKEMFDKIISNLKDVGNVDVFPKMVSNQMIVVLSSKKIKSNSNKKEG</sequence>
<dbReference type="SUPFAM" id="SSF55200">
    <property type="entry name" value="Translation initiation factor IF3, C-terminal domain"/>
    <property type="match status" value="1"/>
</dbReference>
<dbReference type="RefSeq" id="WP_246454213.1">
    <property type="nucleotide sequence ID" value="NZ_CP054393.1"/>
</dbReference>
<dbReference type="SUPFAM" id="SSF54364">
    <property type="entry name" value="Translation initiation factor IF3, N-terminal domain"/>
    <property type="match status" value="1"/>
</dbReference>
<keyword evidence="2 7" id="KW-0396">Initiation factor</keyword>
<dbReference type="GO" id="GO:0032790">
    <property type="term" value="P:ribosome disassembly"/>
    <property type="evidence" value="ECO:0007669"/>
    <property type="project" value="TreeGrafter"/>
</dbReference>
<dbReference type="InterPro" id="IPR019814">
    <property type="entry name" value="Translation_initiation_fac_3_N"/>
</dbReference>
<dbReference type="InterPro" id="IPR001288">
    <property type="entry name" value="Translation_initiation_fac_3"/>
</dbReference>
<accession>A0A975INS1</accession>
<dbReference type="GO" id="GO:0016020">
    <property type="term" value="C:membrane"/>
    <property type="evidence" value="ECO:0007669"/>
    <property type="project" value="TreeGrafter"/>
</dbReference>
<dbReference type="FunFam" id="3.30.110.10:FF:000001">
    <property type="entry name" value="Translation initiation factor IF-3"/>
    <property type="match status" value="1"/>
</dbReference>
<evidence type="ECO:0000259" key="6">
    <source>
        <dbReference type="Pfam" id="PF05198"/>
    </source>
</evidence>
<proteinExistence type="inferred from homology"/>
<reference evidence="7" key="1">
    <citation type="submission" date="2020-06" db="EMBL/GenBank/DDBJ databases">
        <title>Complete genome sequence of Candidatus Phytoplasma luffae NCHU2019.</title>
        <authorList>
            <person name="Cho S.-T."/>
            <person name="Tan C.-M."/>
            <person name="Li J.-R."/>
            <person name="Chien Y.-Y."/>
            <person name="Chiu Y.-C."/>
            <person name="Yang J.-Y."/>
            <person name="Kuo C.-H."/>
        </authorList>
    </citation>
    <scope>NUCLEOTIDE SEQUENCE</scope>
    <source>
        <strain evidence="7">NCHU2019</strain>
    </source>
</reference>
<keyword evidence="8" id="KW-1185">Reference proteome</keyword>
<dbReference type="GO" id="GO:0043022">
    <property type="term" value="F:ribosome binding"/>
    <property type="evidence" value="ECO:0007669"/>
    <property type="project" value="TreeGrafter"/>
</dbReference>
<dbReference type="Gene3D" id="3.10.20.80">
    <property type="entry name" value="Translation initiation factor 3 (IF-3), N-terminal domain"/>
    <property type="match status" value="1"/>
</dbReference>
<dbReference type="InterPro" id="IPR019815">
    <property type="entry name" value="Translation_initiation_fac_3_C"/>
</dbReference>
<evidence type="ECO:0000256" key="2">
    <source>
        <dbReference type="ARBA" id="ARBA00022540"/>
    </source>
</evidence>
<dbReference type="PANTHER" id="PTHR10938:SF0">
    <property type="entry name" value="TRANSLATION INITIATION FACTOR IF-3, MITOCHONDRIAL"/>
    <property type="match status" value="1"/>
</dbReference>
<dbReference type="AlphaFoldDB" id="A0A975INS1"/>